<sequence length="120" mass="12554">MFRSFALAAPVAAAALVLTAGGAQAQAEDFQSNGRTTEVYHGDLDLSDPADQKLLRSRIGRAALRVCRTNDAAALRDCRAKAIAHVEAPVTAAIARAETSERYADASGDAGKEVRTLVGN</sequence>
<dbReference type="NCBIfam" id="TIGR04433">
    <property type="entry name" value="UrcA_uranyl"/>
    <property type="match status" value="1"/>
</dbReference>
<protein>
    <submittedName>
        <fullName evidence="2">UrcA family protein</fullName>
    </submittedName>
</protein>
<dbReference type="EMBL" id="JAPTHD010000001">
    <property type="protein sequence ID" value="MDV5822696.1"/>
    <property type="molecule type" value="Genomic_DNA"/>
</dbReference>
<accession>A0ABU3ZT42</accession>
<feature type="signal peptide" evidence="1">
    <location>
        <begin position="1"/>
        <end position="25"/>
    </location>
</feature>
<reference evidence="3" key="1">
    <citation type="journal article" date="2022" name="J Environ Chem Eng">
        <title>Biodegradation of petroleum oil using a constructed nonpathogenic and heavy metal-tolerant bacterial consortium isolated from marine sponges.</title>
        <authorList>
            <person name="Dechsakulwatana C."/>
            <person name="Rungsihiranrut A."/>
            <person name="Muangchinda C."/>
            <person name="Ningthoujam R."/>
            <person name="Klankeo P."/>
            <person name="Pinyakong O."/>
        </authorList>
    </citation>
    <scope>NUCLEOTIDE SEQUENCE [LARGE SCALE GENOMIC DNA]</scope>
    <source>
        <strain evidence="3">MO2-4</strain>
    </source>
</reference>
<keyword evidence="1" id="KW-0732">Signal</keyword>
<dbReference type="InterPro" id="IPR030972">
    <property type="entry name" value="UrcA_uranyl"/>
</dbReference>
<evidence type="ECO:0000256" key="1">
    <source>
        <dbReference type="SAM" id="SignalP"/>
    </source>
</evidence>
<feature type="chain" id="PRO_5046786252" evidence="1">
    <location>
        <begin position="26"/>
        <end position="120"/>
    </location>
</feature>
<evidence type="ECO:0000313" key="2">
    <source>
        <dbReference type="EMBL" id="MDV5822696.1"/>
    </source>
</evidence>
<name>A0ABU3ZT42_9SPHN</name>
<proteinExistence type="predicted"/>
<gene>
    <name evidence="2" type="ORF">O0R41_03670</name>
</gene>
<comment type="caution">
    <text evidence="2">The sequence shown here is derived from an EMBL/GenBank/DDBJ whole genome shotgun (WGS) entry which is preliminary data.</text>
</comment>
<organism evidence="2 3">
    <name type="scientific">Sphingobium naphthae</name>
    <dbReference type="NCBI Taxonomy" id="1886786"/>
    <lineage>
        <taxon>Bacteria</taxon>
        <taxon>Pseudomonadati</taxon>
        <taxon>Pseudomonadota</taxon>
        <taxon>Alphaproteobacteria</taxon>
        <taxon>Sphingomonadales</taxon>
        <taxon>Sphingomonadaceae</taxon>
        <taxon>Sphingobium</taxon>
    </lineage>
</organism>
<dbReference type="Proteomes" id="UP001185984">
    <property type="component" value="Unassembled WGS sequence"/>
</dbReference>
<keyword evidence="3" id="KW-1185">Reference proteome</keyword>
<dbReference type="RefSeq" id="WP_317515827.1">
    <property type="nucleotide sequence ID" value="NZ_JAPTHD010000001.1"/>
</dbReference>
<evidence type="ECO:0000313" key="3">
    <source>
        <dbReference type="Proteomes" id="UP001185984"/>
    </source>
</evidence>